<organism evidence="1 2">
    <name type="scientific">Thalassolituus pacificus</name>
    <dbReference type="NCBI Taxonomy" id="2975440"/>
    <lineage>
        <taxon>Bacteria</taxon>
        <taxon>Pseudomonadati</taxon>
        <taxon>Pseudomonadota</taxon>
        <taxon>Gammaproteobacteria</taxon>
        <taxon>Oceanospirillales</taxon>
        <taxon>Oceanospirillaceae</taxon>
        <taxon>Thalassolituus</taxon>
    </lineage>
</organism>
<sequence length="144" mass="16212">MHLPEEAEEVLRSNVKLCFDSKFLVTEKDAKWFQKNLGLGDPNSAFVAFYTITAFPPAGNGAELLTLESILENSAEDVKELPQGVGTRFVRLTSFEGEGAYYFDVETDKVYDVAWGEESELVNGRLSPLAECFFDFLAKYYKKT</sequence>
<name>A0A9X2WDI0_9GAMM</name>
<dbReference type="RefSeq" id="WP_260975193.1">
    <property type="nucleotide sequence ID" value="NZ_JAOANI010000012.1"/>
</dbReference>
<protein>
    <submittedName>
        <fullName evidence="1">Uncharacterized protein</fullName>
    </submittedName>
</protein>
<comment type="caution">
    <text evidence="1">The sequence shown here is derived from an EMBL/GenBank/DDBJ whole genome shotgun (WGS) entry which is preliminary data.</text>
</comment>
<dbReference type="Proteomes" id="UP001147830">
    <property type="component" value="Unassembled WGS sequence"/>
</dbReference>
<keyword evidence="2" id="KW-1185">Reference proteome</keyword>
<reference evidence="1" key="1">
    <citation type="journal article" date="2022" name="Front. Microbiol.">
        <title>Genome-based taxonomic rearrangement of Oceanobacter-related bacteria including the description of Thalassolituus hydrocarbonoclasticus sp. nov. and Thalassolituus pacificus sp. nov. and emended description of the genus Thalassolituus.</title>
        <authorList>
            <person name="Dong C."/>
            <person name="Wei L."/>
            <person name="Wang J."/>
            <person name="Lai Q."/>
            <person name="Huang Z."/>
            <person name="Shao Z."/>
        </authorList>
    </citation>
    <scope>NUCLEOTIDE SEQUENCE</scope>
    <source>
        <strain evidence="1">59MF3M-4</strain>
    </source>
</reference>
<dbReference type="EMBL" id="JAOANI010000012">
    <property type="protein sequence ID" value="MCT7358274.1"/>
    <property type="molecule type" value="Genomic_DNA"/>
</dbReference>
<dbReference type="AlphaFoldDB" id="A0A9X2WDI0"/>
<gene>
    <name evidence="1" type="ORF">NYR02_04460</name>
</gene>
<reference evidence="1" key="2">
    <citation type="submission" date="2022-08" db="EMBL/GenBank/DDBJ databases">
        <authorList>
            <person name="Dong C."/>
        </authorList>
    </citation>
    <scope>NUCLEOTIDE SEQUENCE</scope>
    <source>
        <strain evidence="1">59MF3M-4</strain>
    </source>
</reference>
<proteinExistence type="predicted"/>
<accession>A0A9X2WDI0</accession>
<evidence type="ECO:0000313" key="2">
    <source>
        <dbReference type="Proteomes" id="UP001147830"/>
    </source>
</evidence>
<evidence type="ECO:0000313" key="1">
    <source>
        <dbReference type="EMBL" id="MCT7358274.1"/>
    </source>
</evidence>